<feature type="domain" description="Enolpyruvate transferase" evidence="13">
    <location>
        <begin position="7"/>
        <end position="413"/>
    </location>
</feature>
<dbReference type="PANTHER" id="PTHR43783">
    <property type="entry name" value="UDP-N-ACETYLGLUCOSAMINE 1-CARBOXYVINYLTRANSFERASE"/>
    <property type="match status" value="1"/>
</dbReference>
<dbReference type="HAMAP" id="MF_00111">
    <property type="entry name" value="MurA"/>
    <property type="match status" value="1"/>
</dbReference>
<dbReference type="GO" id="GO:0071555">
    <property type="term" value="P:cell wall organization"/>
    <property type="evidence" value="ECO:0007669"/>
    <property type="project" value="UniProtKB-KW"/>
</dbReference>
<dbReference type="UniPathway" id="UPA00219"/>
<comment type="similarity">
    <text evidence="10 12">Belongs to the EPSP synthase family. MurA subfamily.</text>
</comment>
<evidence type="ECO:0000256" key="7">
    <source>
        <dbReference type="ARBA" id="ARBA00022984"/>
    </source>
</evidence>
<evidence type="ECO:0000259" key="13">
    <source>
        <dbReference type="Pfam" id="PF00275"/>
    </source>
</evidence>
<evidence type="ECO:0000256" key="11">
    <source>
        <dbReference type="ARBA" id="ARBA00047527"/>
    </source>
</evidence>
<feature type="binding site" evidence="12">
    <location>
        <position position="94"/>
    </location>
    <ligand>
        <name>UDP-N-acetyl-alpha-D-glucosamine</name>
        <dbReference type="ChEBI" id="CHEBI:57705"/>
    </ligand>
</feature>
<dbReference type="NCBIfam" id="TIGR01072">
    <property type="entry name" value="murA"/>
    <property type="match status" value="1"/>
</dbReference>
<dbReference type="GO" id="GO:0008360">
    <property type="term" value="P:regulation of cell shape"/>
    <property type="evidence" value="ECO:0007669"/>
    <property type="project" value="UniProtKB-KW"/>
</dbReference>
<dbReference type="PANTHER" id="PTHR43783:SF1">
    <property type="entry name" value="UDP-N-ACETYLGLUCOSAMINE 1-CARBOXYVINYLTRANSFERASE"/>
    <property type="match status" value="1"/>
</dbReference>
<proteinExistence type="inferred from homology"/>
<comment type="caution">
    <text evidence="12">Lacks conserved residue(s) required for the propagation of feature annotation.</text>
</comment>
<dbReference type="GO" id="GO:0051301">
    <property type="term" value="P:cell division"/>
    <property type="evidence" value="ECO:0007669"/>
    <property type="project" value="UniProtKB-KW"/>
</dbReference>
<feature type="binding site" evidence="12">
    <location>
        <position position="334"/>
    </location>
    <ligand>
        <name>UDP-N-acetyl-alpha-D-glucosamine</name>
        <dbReference type="ChEBI" id="CHEBI:57705"/>
    </ligand>
</feature>
<dbReference type="GO" id="GO:0005737">
    <property type="term" value="C:cytoplasm"/>
    <property type="evidence" value="ECO:0007669"/>
    <property type="project" value="UniProtKB-SubCell"/>
</dbReference>
<evidence type="ECO:0000256" key="3">
    <source>
        <dbReference type="ARBA" id="ARBA00022490"/>
    </source>
</evidence>
<evidence type="ECO:0000256" key="10">
    <source>
        <dbReference type="ARBA" id="ARBA00038367"/>
    </source>
</evidence>
<dbReference type="STRING" id="633813.SAMN04488087_0433"/>
<dbReference type="AlphaFoldDB" id="A0A1M6Q2E3"/>
<gene>
    <name evidence="12" type="primary">murA</name>
    <name evidence="14" type="ORF">SAMN04488087_0433</name>
</gene>
<keyword evidence="9 12" id="KW-0961">Cell wall biogenesis/degradation</keyword>
<dbReference type="GO" id="GO:0008760">
    <property type="term" value="F:UDP-N-acetylglucosamine 1-carboxyvinyltransferase activity"/>
    <property type="evidence" value="ECO:0007669"/>
    <property type="project" value="UniProtKB-UniRule"/>
</dbReference>
<accession>A0A1M6Q2E3</accession>
<organism evidence="14 15">
    <name type="scientific">Rhodothermus profundi</name>
    <dbReference type="NCBI Taxonomy" id="633813"/>
    <lineage>
        <taxon>Bacteria</taxon>
        <taxon>Pseudomonadati</taxon>
        <taxon>Rhodothermota</taxon>
        <taxon>Rhodothermia</taxon>
        <taxon>Rhodothermales</taxon>
        <taxon>Rhodothermaceae</taxon>
        <taxon>Rhodothermus</taxon>
    </lineage>
</organism>
<keyword evidence="5 12" id="KW-0808">Transferase</keyword>
<keyword evidence="15" id="KW-1185">Reference proteome</keyword>
<dbReference type="CDD" id="cd01555">
    <property type="entry name" value="UdpNAET"/>
    <property type="match status" value="1"/>
</dbReference>
<dbReference type="EMBL" id="FRAU01000001">
    <property type="protein sequence ID" value="SHK14287.1"/>
    <property type="molecule type" value="Genomic_DNA"/>
</dbReference>
<keyword evidence="4 12" id="KW-0132">Cell division</keyword>
<dbReference type="NCBIfam" id="NF006873">
    <property type="entry name" value="PRK09369.1"/>
    <property type="match status" value="1"/>
</dbReference>
<dbReference type="EC" id="2.5.1.7" evidence="12"/>
<dbReference type="InterPro" id="IPR013792">
    <property type="entry name" value="RNA3'P_cycl/enolpyr_Trfase_a/b"/>
</dbReference>
<dbReference type="GO" id="GO:0009252">
    <property type="term" value="P:peptidoglycan biosynthetic process"/>
    <property type="evidence" value="ECO:0007669"/>
    <property type="project" value="UniProtKB-UniRule"/>
</dbReference>
<sequence>MDKLVIEGGRPLRGTLPVSGSKNTALMLMAGAVLADGVTLLENIPHLRDITTFSHVLRIAGASVRFDPAAHVLRIDATRIDFPEAPYELVKQMRASFYMLGALLGRCGQARVSLPGGCAWGPRPVNLHLEGLRAFGAEIELDRGYVVARAPGGRLRGGRFRLDPPSVGATVNLLLGAVTARGSSCIENAALEPDVVVFGQALQRMGARIEGLGTRTIEVEGVEALRPITFRNSPDRIELGTFMIAAAIAGMPGDTIYLTNAEPAHLGEAFLEAFQQTGAAFTFDRHTVAVTVPERLRAVSIETAPYPGFPTDLQAQWTVLLACAEGAAFVRDLVYPDRFKHVPELMRMGLQVRIDGNTVYLEGPQRLQGAHVMSTDLRGSVSLVLAGLVAEGETHVLRVYHLDRGYENLEGKLAAAGIAIRRESYDEFATPTPESAEEN</sequence>
<evidence type="ECO:0000256" key="6">
    <source>
        <dbReference type="ARBA" id="ARBA00022960"/>
    </source>
</evidence>
<dbReference type="Proteomes" id="UP000185812">
    <property type="component" value="Unassembled WGS sequence"/>
</dbReference>
<comment type="function">
    <text evidence="12">Cell wall formation. Adds enolpyruvyl to UDP-N-acetylglucosamine.</text>
</comment>
<protein>
    <recommendedName>
        <fullName evidence="12">UDP-N-acetylglucosamine 1-carboxyvinyltransferase</fullName>
        <ecNumber evidence="12">2.5.1.7</ecNumber>
    </recommendedName>
    <alternativeName>
        <fullName evidence="12">Enoylpyruvate transferase</fullName>
    </alternativeName>
    <alternativeName>
        <fullName evidence="12">UDP-N-acetylglucosamine enolpyruvyl transferase</fullName>
        <shortName evidence="12">EPT</shortName>
    </alternativeName>
</protein>
<name>A0A1M6Q2E3_9BACT</name>
<keyword evidence="12" id="KW-0670">Pyruvate</keyword>
<keyword evidence="3 12" id="KW-0963">Cytoplasm</keyword>
<dbReference type="SUPFAM" id="SSF55205">
    <property type="entry name" value="EPT/RTPC-like"/>
    <property type="match status" value="1"/>
</dbReference>
<dbReference type="InterPro" id="IPR005750">
    <property type="entry name" value="UDP_GlcNAc_COvinyl_MurA"/>
</dbReference>
<feature type="active site" description="Proton donor" evidence="12">
    <location>
        <position position="118"/>
    </location>
</feature>
<dbReference type="Gene3D" id="3.65.10.10">
    <property type="entry name" value="Enolpyruvate transferase domain"/>
    <property type="match status" value="2"/>
</dbReference>
<dbReference type="GO" id="GO:0019277">
    <property type="term" value="P:UDP-N-acetylgalactosamine biosynthetic process"/>
    <property type="evidence" value="ECO:0007669"/>
    <property type="project" value="InterPro"/>
</dbReference>
<dbReference type="InterPro" id="IPR036968">
    <property type="entry name" value="Enolpyruvate_Tfrase_sf"/>
</dbReference>
<comment type="catalytic activity">
    <reaction evidence="11 12">
        <text>phosphoenolpyruvate + UDP-N-acetyl-alpha-D-glucosamine = UDP-N-acetyl-3-O-(1-carboxyvinyl)-alpha-D-glucosamine + phosphate</text>
        <dbReference type="Rhea" id="RHEA:18681"/>
        <dbReference type="ChEBI" id="CHEBI:43474"/>
        <dbReference type="ChEBI" id="CHEBI:57705"/>
        <dbReference type="ChEBI" id="CHEBI:58702"/>
        <dbReference type="ChEBI" id="CHEBI:68483"/>
        <dbReference type="EC" id="2.5.1.7"/>
    </reaction>
</comment>
<dbReference type="RefSeq" id="WP_072714302.1">
    <property type="nucleotide sequence ID" value="NZ_FRAU01000001.1"/>
</dbReference>
<comment type="subcellular location">
    <subcellularLocation>
        <location evidence="1 12">Cytoplasm</location>
    </subcellularLocation>
</comment>
<keyword evidence="7 12" id="KW-0573">Peptidoglycan synthesis</keyword>
<evidence type="ECO:0000256" key="8">
    <source>
        <dbReference type="ARBA" id="ARBA00023306"/>
    </source>
</evidence>
<feature type="modified residue" description="2-(S-cysteinyl)pyruvic acid O-phosphothioketal" evidence="12">
    <location>
        <position position="118"/>
    </location>
</feature>
<keyword evidence="8 12" id="KW-0131">Cell cycle</keyword>
<dbReference type="InterPro" id="IPR001986">
    <property type="entry name" value="Enolpyruvate_Tfrase_dom"/>
</dbReference>
<keyword evidence="6 12" id="KW-0133">Cell shape</keyword>
<evidence type="ECO:0000313" key="15">
    <source>
        <dbReference type="Proteomes" id="UP000185812"/>
    </source>
</evidence>
<evidence type="ECO:0000256" key="12">
    <source>
        <dbReference type="HAMAP-Rule" id="MF_00111"/>
    </source>
</evidence>
<dbReference type="InterPro" id="IPR050068">
    <property type="entry name" value="MurA_subfamily"/>
</dbReference>
<feature type="binding site" evidence="12">
    <location>
        <begin position="22"/>
        <end position="23"/>
    </location>
    <ligand>
        <name>phosphoenolpyruvate</name>
        <dbReference type="ChEBI" id="CHEBI:58702"/>
    </ligand>
</feature>
<evidence type="ECO:0000256" key="1">
    <source>
        <dbReference type="ARBA" id="ARBA00004496"/>
    </source>
</evidence>
<dbReference type="OrthoDB" id="9803760at2"/>
<evidence type="ECO:0000256" key="4">
    <source>
        <dbReference type="ARBA" id="ARBA00022618"/>
    </source>
</evidence>
<reference evidence="15" key="1">
    <citation type="submission" date="2016-11" db="EMBL/GenBank/DDBJ databases">
        <authorList>
            <person name="Varghese N."/>
            <person name="Submissions S."/>
        </authorList>
    </citation>
    <scope>NUCLEOTIDE SEQUENCE [LARGE SCALE GENOMIC DNA]</scope>
    <source>
        <strain evidence="15">DSM 22212</strain>
    </source>
</reference>
<evidence type="ECO:0000256" key="9">
    <source>
        <dbReference type="ARBA" id="ARBA00023316"/>
    </source>
</evidence>
<dbReference type="Pfam" id="PF00275">
    <property type="entry name" value="EPSP_synthase"/>
    <property type="match status" value="1"/>
</dbReference>
<feature type="binding site" evidence="12">
    <location>
        <position position="312"/>
    </location>
    <ligand>
        <name>UDP-N-acetyl-alpha-D-glucosamine</name>
        <dbReference type="ChEBI" id="CHEBI:57705"/>
    </ligand>
</feature>
<evidence type="ECO:0000313" key="14">
    <source>
        <dbReference type="EMBL" id="SHK14287.1"/>
    </source>
</evidence>
<evidence type="ECO:0000256" key="5">
    <source>
        <dbReference type="ARBA" id="ARBA00022679"/>
    </source>
</evidence>
<evidence type="ECO:0000256" key="2">
    <source>
        <dbReference type="ARBA" id="ARBA00004752"/>
    </source>
</evidence>
<comment type="pathway">
    <text evidence="2 12">Cell wall biogenesis; peptidoglycan biosynthesis.</text>
</comment>